<name>I3T3N1_LOTJA</name>
<reference evidence="1" key="1">
    <citation type="submission" date="2012-05" db="EMBL/GenBank/DDBJ databases">
        <authorList>
            <person name="Krishnakumar V."/>
            <person name="Cheung F."/>
            <person name="Xiao Y."/>
            <person name="Chan A."/>
            <person name="Moskal W.A."/>
            <person name="Town C.D."/>
        </authorList>
    </citation>
    <scope>NUCLEOTIDE SEQUENCE</scope>
</reference>
<organism evidence="1">
    <name type="scientific">Lotus japonicus</name>
    <name type="common">Lotus corniculatus var. japonicus</name>
    <dbReference type="NCBI Taxonomy" id="34305"/>
    <lineage>
        <taxon>Eukaryota</taxon>
        <taxon>Viridiplantae</taxon>
        <taxon>Streptophyta</taxon>
        <taxon>Embryophyta</taxon>
        <taxon>Tracheophyta</taxon>
        <taxon>Spermatophyta</taxon>
        <taxon>Magnoliopsida</taxon>
        <taxon>eudicotyledons</taxon>
        <taxon>Gunneridae</taxon>
        <taxon>Pentapetalae</taxon>
        <taxon>rosids</taxon>
        <taxon>fabids</taxon>
        <taxon>Fabales</taxon>
        <taxon>Fabaceae</taxon>
        <taxon>Papilionoideae</taxon>
        <taxon>50 kb inversion clade</taxon>
        <taxon>NPAAA clade</taxon>
        <taxon>Hologalegina</taxon>
        <taxon>robinioid clade</taxon>
        <taxon>Loteae</taxon>
        <taxon>Lotus</taxon>
    </lineage>
</organism>
<dbReference type="AlphaFoldDB" id="I3T3N1"/>
<evidence type="ECO:0000313" key="1">
    <source>
        <dbReference type="EMBL" id="AFK47123.1"/>
    </source>
</evidence>
<accession>I3T3N1</accession>
<sequence>MVSNFAQINPLQSSTAPFSWPSFVAAPLPSTTTSFLFSLQG</sequence>
<proteinExistence type="evidence at transcript level"/>
<protein>
    <submittedName>
        <fullName evidence="1">Uncharacterized protein</fullName>
    </submittedName>
</protein>
<dbReference type="EMBL" id="BT147329">
    <property type="protein sequence ID" value="AFK47123.1"/>
    <property type="molecule type" value="mRNA"/>
</dbReference>